<dbReference type="Gene3D" id="3.40.50.880">
    <property type="match status" value="1"/>
</dbReference>
<evidence type="ECO:0000313" key="4">
    <source>
        <dbReference type="Proteomes" id="UP001236507"/>
    </source>
</evidence>
<dbReference type="InterPro" id="IPR012341">
    <property type="entry name" value="6hp_glycosidase-like_sf"/>
</dbReference>
<dbReference type="Proteomes" id="UP001236507">
    <property type="component" value="Unassembled WGS sequence"/>
</dbReference>
<dbReference type="PANTHER" id="PTHR33886:SF8">
    <property type="entry name" value="UNSATURATED RHAMNOGALACTURONAN HYDROLASE (EUROFUNG)"/>
    <property type="match status" value="1"/>
</dbReference>
<evidence type="ECO:0000256" key="1">
    <source>
        <dbReference type="ARBA" id="ARBA00022801"/>
    </source>
</evidence>
<keyword evidence="1 3" id="KW-0378">Hydrolase</keyword>
<gene>
    <name evidence="3" type="ORF">QM524_09800</name>
</gene>
<feature type="chain" id="PRO_5047058644" evidence="2">
    <location>
        <begin position="22"/>
        <end position="642"/>
    </location>
</feature>
<comment type="caution">
    <text evidence="3">The sequence shown here is derived from an EMBL/GenBank/DDBJ whole genome shotgun (WGS) entry which is preliminary data.</text>
</comment>
<dbReference type="InterPro" id="IPR029062">
    <property type="entry name" value="Class_I_gatase-like"/>
</dbReference>
<proteinExistence type="predicted"/>
<dbReference type="Pfam" id="PF07470">
    <property type="entry name" value="Glyco_hydro_88"/>
    <property type="match status" value="1"/>
</dbReference>
<sequence length="642" mass="73700">MFKTTAKILTVCALMANSAFAQVQQSLPWSERMANTMLTVHKDTITYSAEKKNAHWEYEMGLMMKSLENVWYHTGDAKYFRYIKQVVDQFVDDKGNIRTYKLDDYNLDMITPGRLLLTVYHETSKEKYRLAADNLMKQLHEQPRTKEGGFWHKKRYPNQMWLDGLYMAEPFYAEYTAMFGPSKNFDDIINQFVWMEKNGRDDKTGLLYHGWDESREQMWSDPKTGKSPNFWSRAMGWYTMALVDVLDYIPASHPRRGELVAILQRIIPAVIKFQDPKEGCWYQVTDKIGGKGNYLEASGSSMFVYSIVKGVRLGYLSPAYMVAAQKGYNGILKNFISTDANGLIHLEKTVQVSGLGGTPYRDGSYEYYLSEKIRQDDLKGVGPFIMASVEMETFPTLSIGKGKTVMLDNFFNREYRKGFTGEKETYHYTWYDRKDSGYSLWGKIFNEYGAKLGTLEEAPSAQNLKNASVFIIVDPDTPKETPAPNYVQEKDVKVIADWVKAGGVLVLLANDTSNAEIRHFNQLTKAFGISFTNKNRNMVKNDQFEQGKFEFNNHPIFKDVKKIYVKELVTLETKAPAKPILEEGGDVIMATAKVGKGTVFVLGDPWIYNEYLNGKRLPLQYENFKAAKYLTEWLLKQATIKK</sequence>
<dbReference type="InterPro" id="IPR010905">
    <property type="entry name" value="Glyco_hydro_88"/>
</dbReference>
<evidence type="ECO:0000256" key="2">
    <source>
        <dbReference type="SAM" id="SignalP"/>
    </source>
</evidence>
<keyword evidence="2" id="KW-0732">Signal</keyword>
<dbReference type="EMBL" id="JASHIF010000008">
    <property type="protein sequence ID" value="MDI9859503.1"/>
    <property type="molecule type" value="Genomic_DNA"/>
</dbReference>
<dbReference type="PANTHER" id="PTHR33886">
    <property type="entry name" value="UNSATURATED RHAMNOGALACTURONAN HYDROLASE (EUROFUNG)"/>
    <property type="match status" value="1"/>
</dbReference>
<evidence type="ECO:0000313" key="3">
    <source>
        <dbReference type="EMBL" id="MDI9859503.1"/>
    </source>
</evidence>
<dbReference type="InterPro" id="IPR008928">
    <property type="entry name" value="6-hairpin_glycosidase_sf"/>
</dbReference>
<dbReference type="Gene3D" id="1.50.10.10">
    <property type="match status" value="1"/>
</dbReference>
<feature type="signal peptide" evidence="2">
    <location>
        <begin position="1"/>
        <end position="21"/>
    </location>
</feature>
<dbReference type="SUPFAM" id="SSF48208">
    <property type="entry name" value="Six-hairpin glycosidases"/>
    <property type="match status" value="1"/>
</dbReference>
<protein>
    <submittedName>
        <fullName evidence="3">Glycoside hydrolase family 88 protein</fullName>
    </submittedName>
</protein>
<accession>A0ABT6Y7F0</accession>
<keyword evidence="4" id="KW-1185">Reference proteome</keyword>
<dbReference type="GO" id="GO:0016787">
    <property type="term" value="F:hydrolase activity"/>
    <property type="evidence" value="ECO:0007669"/>
    <property type="project" value="UniProtKB-KW"/>
</dbReference>
<name>A0ABT6Y7F0_9BACT</name>
<dbReference type="RefSeq" id="WP_283344432.1">
    <property type="nucleotide sequence ID" value="NZ_JASHIF010000008.1"/>
</dbReference>
<organism evidence="3 4">
    <name type="scientific">Flectobacillus roseus</name>
    <dbReference type="NCBI Taxonomy" id="502259"/>
    <lineage>
        <taxon>Bacteria</taxon>
        <taxon>Pseudomonadati</taxon>
        <taxon>Bacteroidota</taxon>
        <taxon>Cytophagia</taxon>
        <taxon>Cytophagales</taxon>
        <taxon>Flectobacillaceae</taxon>
        <taxon>Flectobacillus</taxon>
    </lineage>
</organism>
<dbReference type="InterPro" id="IPR052043">
    <property type="entry name" value="PolySaccharide_Degr_Enz"/>
</dbReference>
<reference evidence="3 4" key="1">
    <citation type="submission" date="2023-05" db="EMBL/GenBank/DDBJ databases">
        <title>Novel species of genus Flectobacillus isolated from stream in China.</title>
        <authorList>
            <person name="Lu H."/>
        </authorList>
    </citation>
    <scope>NUCLEOTIDE SEQUENCE [LARGE SCALE GENOMIC DNA]</scope>
    <source>
        <strain evidence="3 4">KCTC 42575</strain>
    </source>
</reference>
<dbReference type="SUPFAM" id="SSF52317">
    <property type="entry name" value="Class I glutamine amidotransferase-like"/>
    <property type="match status" value="1"/>
</dbReference>